<dbReference type="InterPro" id="IPR036188">
    <property type="entry name" value="FAD/NAD-bd_sf"/>
</dbReference>
<sequence length="440" mass="47414">MSIAGLIDPSMQSVIWSKTLAEPIIRFPTLEEDQIADVLVIGGGFCGLNAAIHAARHGASVVLVDARTVGAGASGRNGGNSIPHFPGTMTPSDVASILGAKKAQALCELVVAGSDMVFRQAAEFQINCSSAQNGWMQPAHSQHSLPKVRRAYEEWKAFGAPVEWHSAADTHDLLGAVGYVGGWSNPTGGSVNPYGLALGLARVAVKAGVRIFENTPMQRIEQTTTLPVAVCGELRVKASIILIATGGYTEDVFKEVQRSAIPVNLYQVATKPLRKELRASILKTQMCFSDRRKSGGFGRLDAEGRLITGGAVFALGNSRRYGESHARTRLKLLYPQLSEQDVALEAYWEGFCAMSESHLPHVLRLGANVFSLVGFSTRGLNLAQNLGRLLGEFAAGKAALEDVPVALVERRRDIAYWPIKSCAARYIFPWFQAQDRLGLS</sequence>
<dbReference type="Gene3D" id="3.30.9.10">
    <property type="entry name" value="D-Amino Acid Oxidase, subunit A, domain 2"/>
    <property type="match status" value="1"/>
</dbReference>
<dbReference type="EMBL" id="JAPYKO010000005">
    <property type="protein sequence ID" value="MEI9402477.1"/>
    <property type="molecule type" value="Genomic_DNA"/>
</dbReference>
<dbReference type="Gene3D" id="3.50.50.60">
    <property type="entry name" value="FAD/NAD(P)-binding domain"/>
    <property type="match status" value="1"/>
</dbReference>
<gene>
    <name evidence="3" type="ORF">O7A05_09920</name>
</gene>
<reference evidence="3 4" key="1">
    <citation type="submission" date="2022-12" db="EMBL/GenBank/DDBJ databases">
        <authorList>
            <person name="Muema E."/>
        </authorList>
    </citation>
    <scope>NUCLEOTIDE SEQUENCE [LARGE SCALE GENOMIC DNA]</scope>
    <source>
        <strain evidence="4">1330</strain>
    </source>
</reference>
<comment type="caution">
    <text evidence="3">The sequence shown here is derived from an EMBL/GenBank/DDBJ whole genome shotgun (WGS) entry which is preliminary data.</text>
</comment>
<keyword evidence="4" id="KW-1185">Reference proteome</keyword>
<keyword evidence="1" id="KW-0560">Oxidoreductase</keyword>
<protein>
    <submittedName>
        <fullName evidence="3">FAD-binding oxidoreductase</fullName>
    </submittedName>
</protein>
<evidence type="ECO:0000259" key="2">
    <source>
        <dbReference type="Pfam" id="PF01266"/>
    </source>
</evidence>
<evidence type="ECO:0000313" key="3">
    <source>
        <dbReference type="EMBL" id="MEI9402477.1"/>
    </source>
</evidence>
<feature type="domain" description="FAD dependent oxidoreductase" evidence="2">
    <location>
        <begin position="37"/>
        <end position="392"/>
    </location>
</feature>
<accession>A0ABU8K9Z9</accession>
<dbReference type="Proteomes" id="UP001366503">
    <property type="component" value="Unassembled WGS sequence"/>
</dbReference>
<dbReference type="Pfam" id="PF01266">
    <property type="entry name" value="DAO"/>
    <property type="match status" value="1"/>
</dbReference>
<organism evidence="3 4">
    <name type="scientific">Mesorhizobium argentiipisi</name>
    <dbReference type="NCBI Taxonomy" id="3015175"/>
    <lineage>
        <taxon>Bacteria</taxon>
        <taxon>Pseudomonadati</taxon>
        <taxon>Pseudomonadota</taxon>
        <taxon>Alphaproteobacteria</taxon>
        <taxon>Hyphomicrobiales</taxon>
        <taxon>Phyllobacteriaceae</taxon>
        <taxon>Mesorhizobium</taxon>
    </lineage>
</organism>
<proteinExistence type="predicted"/>
<dbReference type="RefSeq" id="WP_337092834.1">
    <property type="nucleotide sequence ID" value="NZ_JAPYKO010000005.1"/>
</dbReference>
<evidence type="ECO:0000313" key="4">
    <source>
        <dbReference type="Proteomes" id="UP001366503"/>
    </source>
</evidence>
<name>A0ABU8K9Z9_9HYPH</name>
<dbReference type="PANTHER" id="PTHR13847:SF281">
    <property type="entry name" value="FAD DEPENDENT OXIDOREDUCTASE DOMAIN-CONTAINING PROTEIN"/>
    <property type="match status" value="1"/>
</dbReference>
<dbReference type="SUPFAM" id="SSF51905">
    <property type="entry name" value="FAD/NAD(P)-binding domain"/>
    <property type="match status" value="1"/>
</dbReference>
<dbReference type="PANTHER" id="PTHR13847">
    <property type="entry name" value="SARCOSINE DEHYDROGENASE-RELATED"/>
    <property type="match status" value="1"/>
</dbReference>
<evidence type="ECO:0000256" key="1">
    <source>
        <dbReference type="ARBA" id="ARBA00023002"/>
    </source>
</evidence>
<dbReference type="InterPro" id="IPR006076">
    <property type="entry name" value="FAD-dep_OxRdtase"/>
</dbReference>